<accession>A0A9P7RM73</accession>
<dbReference type="RefSeq" id="XP_043002511.1">
    <property type="nucleotide sequence ID" value="XM_043160554.1"/>
</dbReference>
<feature type="region of interest" description="Disordered" evidence="1">
    <location>
        <begin position="62"/>
        <end position="176"/>
    </location>
</feature>
<feature type="compositionally biased region" description="Basic and acidic residues" evidence="1">
    <location>
        <begin position="110"/>
        <end position="126"/>
    </location>
</feature>
<proteinExistence type="predicted"/>
<feature type="compositionally biased region" description="Polar residues" evidence="1">
    <location>
        <begin position="129"/>
        <end position="145"/>
    </location>
</feature>
<evidence type="ECO:0000313" key="2">
    <source>
        <dbReference type="EMBL" id="KAG7086040.1"/>
    </source>
</evidence>
<dbReference type="OrthoDB" id="9977870at2759"/>
<reference evidence="2" key="1">
    <citation type="journal article" date="2021" name="Genome Biol. Evol.">
        <title>The assembled and annotated genome of the fairy-ring fungus Marasmius oreades.</title>
        <authorList>
            <person name="Hiltunen M."/>
            <person name="Ament-Velasquez S.L."/>
            <person name="Johannesson H."/>
        </authorList>
    </citation>
    <scope>NUCLEOTIDE SEQUENCE</scope>
    <source>
        <strain evidence="2">03SP1</strain>
    </source>
</reference>
<feature type="compositionally biased region" description="Low complexity" evidence="1">
    <location>
        <begin position="89"/>
        <end position="101"/>
    </location>
</feature>
<evidence type="ECO:0000313" key="3">
    <source>
        <dbReference type="Proteomes" id="UP001049176"/>
    </source>
</evidence>
<protein>
    <submittedName>
        <fullName evidence="2">Uncharacterized protein</fullName>
    </submittedName>
</protein>
<dbReference type="KEGG" id="more:E1B28_003561"/>
<sequence length="176" mass="19712">MADEESYLLIAQLHLQDLQEIAERRHRKGKSREGAPPTDEEYAFQLQAELMSNFVTDVIDEKGPGAGRIVDEVDTEEAASGWVPEVKRNSTSTVSPSSNGSKYVMWRPPMLDHDGWRQTSKGESRRNRSVVQARSASTISPGTLSSKRESGVKDSTSVQNNHRHSSSQREVKRPYN</sequence>
<gene>
    <name evidence="2" type="ORF">E1B28_003561</name>
</gene>
<name>A0A9P7RM73_9AGAR</name>
<organism evidence="2 3">
    <name type="scientific">Marasmius oreades</name>
    <name type="common">fairy-ring Marasmius</name>
    <dbReference type="NCBI Taxonomy" id="181124"/>
    <lineage>
        <taxon>Eukaryota</taxon>
        <taxon>Fungi</taxon>
        <taxon>Dikarya</taxon>
        <taxon>Basidiomycota</taxon>
        <taxon>Agaricomycotina</taxon>
        <taxon>Agaricomycetes</taxon>
        <taxon>Agaricomycetidae</taxon>
        <taxon>Agaricales</taxon>
        <taxon>Marasmiineae</taxon>
        <taxon>Marasmiaceae</taxon>
        <taxon>Marasmius</taxon>
    </lineage>
</organism>
<comment type="caution">
    <text evidence="2">The sequence shown here is derived from an EMBL/GenBank/DDBJ whole genome shotgun (WGS) entry which is preliminary data.</text>
</comment>
<evidence type="ECO:0000256" key="1">
    <source>
        <dbReference type="SAM" id="MobiDB-lite"/>
    </source>
</evidence>
<feature type="compositionally biased region" description="Basic and acidic residues" evidence="1">
    <location>
        <begin position="167"/>
        <end position="176"/>
    </location>
</feature>
<dbReference type="GeneID" id="66072637"/>
<dbReference type="AlphaFoldDB" id="A0A9P7RM73"/>
<keyword evidence="3" id="KW-1185">Reference proteome</keyword>
<dbReference type="EMBL" id="CM032191">
    <property type="protein sequence ID" value="KAG7086040.1"/>
    <property type="molecule type" value="Genomic_DNA"/>
</dbReference>
<dbReference type="Proteomes" id="UP001049176">
    <property type="component" value="Chromosome 11"/>
</dbReference>